<keyword evidence="1" id="KW-0472">Membrane</keyword>
<feature type="transmembrane region" description="Helical" evidence="1">
    <location>
        <begin position="107"/>
        <end position="130"/>
    </location>
</feature>
<gene>
    <name evidence="2" type="ORF">PLBR_LOCUS7151</name>
</gene>
<keyword evidence="1" id="KW-0812">Transmembrane</keyword>
<dbReference type="AlphaFoldDB" id="A0A3P3YIB6"/>
<dbReference type="Proteomes" id="UP000290189">
    <property type="component" value="Unassembled WGS sequence"/>
</dbReference>
<feature type="transmembrane region" description="Helical" evidence="1">
    <location>
        <begin position="7"/>
        <end position="26"/>
    </location>
</feature>
<evidence type="ECO:0000313" key="3">
    <source>
        <dbReference type="Proteomes" id="UP000290189"/>
    </source>
</evidence>
<proteinExistence type="predicted"/>
<keyword evidence="1" id="KW-1133">Transmembrane helix</keyword>
<feature type="transmembrane region" description="Helical" evidence="1">
    <location>
        <begin position="76"/>
        <end position="95"/>
    </location>
</feature>
<accession>A0A3P3YIB6</accession>
<dbReference type="EMBL" id="OVEO01000013">
    <property type="protein sequence ID" value="SPQ99936.1"/>
    <property type="molecule type" value="Genomic_DNA"/>
</dbReference>
<feature type="transmembrane region" description="Helical" evidence="1">
    <location>
        <begin position="38"/>
        <end position="55"/>
    </location>
</feature>
<name>A0A3P3YIB6_PLABS</name>
<reference evidence="2 3" key="1">
    <citation type="submission" date="2018-03" db="EMBL/GenBank/DDBJ databases">
        <authorList>
            <person name="Fogelqvist J."/>
        </authorList>
    </citation>
    <scope>NUCLEOTIDE SEQUENCE [LARGE SCALE GENOMIC DNA]</scope>
</reference>
<organism evidence="2 3">
    <name type="scientific">Plasmodiophora brassicae</name>
    <name type="common">Clubroot disease agent</name>
    <dbReference type="NCBI Taxonomy" id="37360"/>
    <lineage>
        <taxon>Eukaryota</taxon>
        <taxon>Sar</taxon>
        <taxon>Rhizaria</taxon>
        <taxon>Endomyxa</taxon>
        <taxon>Phytomyxea</taxon>
        <taxon>Plasmodiophorida</taxon>
        <taxon>Plasmodiophoridae</taxon>
        <taxon>Plasmodiophora</taxon>
    </lineage>
</organism>
<evidence type="ECO:0000313" key="2">
    <source>
        <dbReference type="EMBL" id="SPQ99936.1"/>
    </source>
</evidence>
<keyword evidence="2" id="KW-0496">Mitochondrion</keyword>
<geneLocation type="mitochondrion" evidence="2"/>
<protein>
    <submittedName>
        <fullName evidence="2">Uncharacterized protein</fullName>
    </submittedName>
</protein>
<sequence>MNWRHVLYAGDLFVQSAGAVVFHRAFTRLEQGGSGVDPLTMAFVSWAGVVLLLFSSMHKALVTFLLRSGNATESSLVIFVSASAAAGFTVGNYWLCVRFPFDVMRTASLAMSAMTFTFVVCVVVDAVALVKRHRRQRHDPELHEAFLAAGADIYYDAL</sequence>
<evidence type="ECO:0000256" key="1">
    <source>
        <dbReference type="SAM" id="Phobius"/>
    </source>
</evidence>